<gene>
    <name evidence="4" type="ORF">MEDL_14892</name>
</gene>
<dbReference type="PANTHER" id="PTHR10009:SF18">
    <property type="entry name" value="PROTEIN YELLOW-LIKE PROTEIN"/>
    <property type="match status" value="1"/>
</dbReference>
<dbReference type="Pfam" id="PF03022">
    <property type="entry name" value="MRJP"/>
    <property type="match status" value="2"/>
</dbReference>
<dbReference type="PANTHER" id="PTHR10009">
    <property type="entry name" value="PROTEIN YELLOW-RELATED"/>
    <property type="match status" value="1"/>
</dbReference>
<reference evidence="4" key="1">
    <citation type="submission" date="2021-03" db="EMBL/GenBank/DDBJ databases">
        <authorList>
            <person name="Bekaert M."/>
        </authorList>
    </citation>
    <scope>NUCLEOTIDE SEQUENCE</scope>
</reference>
<evidence type="ECO:0000256" key="3">
    <source>
        <dbReference type="ARBA" id="ARBA00022525"/>
    </source>
</evidence>
<dbReference type="InterPro" id="IPR017996">
    <property type="entry name" value="MRJP/yellow-related"/>
</dbReference>
<dbReference type="InterPro" id="IPR011042">
    <property type="entry name" value="6-blade_b-propeller_TolB-like"/>
</dbReference>
<comment type="similarity">
    <text evidence="2">Belongs to the major royal jelly protein family.</text>
</comment>
<keyword evidence="3" id="KW-0964">Secreted</keyword>
<sequence length="759" mass="85823">MHEWVTLEYDFPSPMKRSLIDQKLLIPENLALVNMDVIRGSIFTTIGRTSKPGIPATLNKVIKRNGKSLLKPFPSLRLNRAGDCNSIQSAQSIKIDPNTNYIWVLDEGKVNNIRFCRRKLVVYCIKTRQEVFRHIFPDSVLSESSMLFDLTLDRDQGITRYVYVADSIANKLIIVDVVTNGSWFFSHPSMVGEASAGNITVNGETIFSRGGINGISTTSDFKFVYYFCVASFKTWQIPTGILRNPSADSIAFDENVRMIGIRQHHAVSLTSGTRSFFFPALEINDILKWDRTQDIQIDGSEEEVKLRTLQRLSPTTGLNFADGMHIDNGFLYFVTNKFHKFRLGTLDFSGDDGPNYTIGKIFVGEESYLLAQIIDGKTKIMHEWVTLEYDFPSPMKRSLIDQMLLIPENLVIYNMDGIRGRIFTTIGRTSKPGIPATLNTVVKRNGKSFLKPFPSLKLNRAGDCNSIQSAQSVKIDPNTNYIWVLDEGKVNNIRFCRRKLVIYCIRTRKEVFRHIFPDSVLSESSMLFGLTLDRDQGITRYVYVVDSFANKLIVVDVVKNASWLFSHPSMVNEASAGNITVNGETIFSRGGINGISTTSDFKFVYYFCVASYKTWQIPTSILRNPSADSIAFNENVRMIGIRQHHAVSLTSGTRSFYFPALEINDMIKWDRKQDIIIDGSEEVVNLRSLQRLSASTALNFADGMHVDNGYLYFVTNKLHKVRLGNLDFTGDDGPNFTIGKIFVGEESYLLGTRPKSYKK</sequence>
<dbReference type="SUPFAM" id="SSF50969">
    <property type="entry name" value="YVTN repeat-like/Quinoprotein amine dehydrogenase"/>
    <property type="match status" value="1"/>
</dbReference>
<comment type="subcellular location">
    <subcellularLocation>
        <location evidence="1">Secreted</location>
    </subcellularLocation>
</comment>
<dbReference type="GO" id="GO:0005576">
    <property type="term" value="C:extracellular region"/>
    <property type="evidence" value="ECO:0007669"/>
    <property type="project" value="UniProtKB-SubCell"/>
</dbReference>
<dbReference type="Proteomes" id="UP000683360">
    <property type="component" value="Unassembled WGS sequence"/>
</dbReference>
<dbReference type="OrthoDB" id="9977471at2759"/>
<keyword evidence="5" id="KW-1185">Reference proteome</keyword>
<dbReference type="EMBL" id="CAJPWZ010000736">
    <property type="protein sequence ID" value="CAG2200215.1"/>
    <property type="molecule type" value="Genomic_DNA"/>
</dbReference>
<evidence type="ECO:0000256" key="2">
    <source>
        <dbReference type="ARBA" id="ARBA00009127"/>
    </source>
</evidence>
<dbReference type="SUPFAM" id="SSF63825">
    <property type="entry name" value="YWTD domain"/>
    <property type="match status" value="1"/>
</dbReference>
<proteinExistence type="inferred from homology"/>
<evidence type="ECO:0000313" key="5">
    <source>
        <dbReference type="Proteomes" id="UP000683360"/>
    </source>
</evidence>
<dbReference type="AlphaFoldDB" id="A0A8S3QX62"/>
<dbReference type="Gene3D" id="2.120.10.30">
    <property type="entry name" value="TolB, C-terminal domain"/>
    <property type="match status" value="2"/>
</dbReference>
<accession>A0A8S3QX62</accession>
<name>A0A8S3QX62_MYTED</name>
<dbReference type="InterPro" id="IPR011044">
    <property type="entry name" value="Quino_amine_DH_bsu"/>
</dbReference>
<comment type="caution">
    <text evidence="4">The sequence shown here is derived from an EMBL/GenBank/DDBJ whole genome shotgun (WGS) entry which is preliminary data.</text>
</comment>
<protein>
    <submittedName>
        <fullName evidence="4">Uncharacterized protein</fullName>
    </submittedName>
</protein>
<evidence type="ECO:0000256" key="1">
    <source>
        <dbReference type="ARBA" id="ARBA00004613"/>
    </source>
</evidence>
<evidence type="ECO:0000313" key="4">
    <source>
        <dbReference type="EMBL" id="CAG2200215.1"/>
    </source>
</evidence>
<organism evidence="4 5">
    <name type="scientific">Mytilus edulis</name>
    <name type="common">Blue mussel</name>
    <dbReference type="NCBI Taxonomy" id="6550"/>
    <lineage>
        <taxon>Eukaryota</taxon>
        <taxon>Metazoa</taxon>
        <taxon>Spiralia</taxon>
        <taxon>Lophotrochozoa</taxon>
        <taxon>Mollusca</taxon>
        <taxon>Bivalvia</taxon>
        <taxon>Autobranchia</taxon>
        <taxon>Pteriomorphia</taxon>
        <taxon>Mytilida</taxon>
        <taxon>Mytiloidea</taxon>
        <taxon>Mytilidae</taxon>
        <taxon>Mytilinae</taxon>
        <taxon>Mytilus</taxon>
    </lineage>
</organism>